<dbReference type="InterPro" id="IPR025402">
    <property type="entry name" value="DMP19_C"/>
</dbReference>
<proteinExistence type="predicted"/>
<evidence type="ECO:0000313" key="3">
    <source>
        <dbReference type="Proteomes" id="UP000250642"/>
    </source>
</evidence>
<dbReference type="Proteomes" id="UP000250642">
    <property type="component" value="Unassembled WGS sequence"/>
</dbReference>
<dbReference type="Gene3D" id="1.20.1420.60">
    <property type="match status" value="1"/>
</dbReference>
<organism evidence="2 3">
    <name type="scientific">Paenibacillus taichungensis</name>
    <dbReference type="NCBI Taxonomy" id="484184"/>
    <lineage>
        <taxon>Bacteria</taxon>
        <taxon>Bacillati</taxon>
        <taxon>Bacillota</taxon>
        <taxon>Bacilli</taxon>
        <taxon>Bacillales</taxon>
        <taxon>Paenibacillaceae</taxon>
        <taxon>Paenibacillus</taxon>
    </lineage>
</organism>
<evidence type="ECO:0000313" key="2">
    <source>
        <dbReference type="EMBL" id="RAW19402.1"/>
    </source>
</evidence>
<protein>
    <recommendedName>
        <fullName evidence="1">DNA mimic protein DMP19 C-terminal domain-containing protein</fullName>
    </recommendedName>
</protein>
<sequence>MNKLQEELQQLLPLDQLESMSGEEVVGSVAMDLYRVEFPTIRECGPELPQVLRDTILIVDLDTELSMSGITGFLENASGQFLGETKEAMQRIGNDADAEILKNIQQMLSESGVTPEQLRENVNALSEQDVTTTLNTHGQEIHEVLQQVELEAGNLSMQSDNKEVFELLYQYVDTNKDRLKQELEHLLSN</sequence>
<dbReference type="AlphaFoldDB" id="A0A329R7L9"/>
<reference evidence="2 3" key="1">
    <citation type="submission" date="2018-04" db="EMBL/GenBank/DDBJ databases">
        <title>Paenibacillus taichungensis Genome sequencing and assembly.</title>
        <authorList>
            <person name="Xu J."/>
            <person name="Rensing C."/>
            <person name="Mazhar H.S."/>
        </authorList>
    </citation>
    <scope>NUCLEOTIDE SEQUENCE [LARGE SCALE GENOMIC DNA]</scope>
    <source>
        <strain evidence="2 3">NC1</strain>
    </source>
</reference>
<evidence type="ECO:0000259" key="1">
    <source>
        <dbReference type="Pfam" id="PF14300"/>
    </source>
</evidence>
<dbReference type="Pfam" id="PF14300">
    <property type="entry name" value="DMP19"/>
    <property type="match status" value="1"/>
</dbReference>
<accession>A0A329R7L9</accession>
<dbReference type="EMBL" id="QEVW01000001">
    <property type="protein sequence ID" value="RAW19402.1"/>
    <property type="molecule type" value="Genomic_DNA"/>
</dbReference>
<dbReference type="RefSeq" id="WP_113051536.1">
    <property type="nucleotide sequence ID" value="NZ_QEVW01000001.1"/>
</dbReference>
<name>A0A329R7L9_9BACL</name>
<feature type="domain" description="DNA mimic protein DMP19 C-terminal" evidence="1">
    <location>
        <begin position="47"/>
        <end position="174"/>
    </location>
</feature>
<gene>
    <name evidence="2" type="ORF">DC345_01085</name>
</gene>
<comment type="caution">
    <text evidence="2">The sequence shown here is derived from an EMBL/GenBank/DDBJ whole genome shotgun (WGS) entry which is preliminary data.</text>
</comment>